<feature type="compositionally biased region" description="Basic and acidic residues" evidence="7">
    <location>
        <begin position="653"/>
        <end position="682"/>
    </location>
</feature>
<feature type="compositionally biased region" description="Basic and acidic residues" evidence="7">
    <location>
        <begin position="769"/>
        <end position="779"/>
    </location>
</feature>
<evidence type="ECO:0000259" key="9">
    <source>
        <dbReference type="PROSITE" id="PS51303"/>
    </source>
</evidence>
<comment type="similarity">
    <text evidence="1">Belongs to the prickle / espinas / testin family.</text>
</comment>
<feature type="domain" description="LIM zinc-binding" evidence="8">
    <location>
        <begin position="183"/>
        <end position="247"/>
    </location>
</feature>
<dbReference type="CDD" id="cd09418">
    <property type="entry name" value="LIM2_Prickle"/>
    <property type="match status" value="1"/>
</dbReference>
<dbReference type="CDD" id="cd09827">
    <property type="entry name" value="PET_Prickle"/>
    <property type="match status" value="1"/>
</dbReference>
<feature type="compositionally biased region" description="Polar residues" evidence="7">
    <location>
        <begin position="423"/>
        <end position="457"/>
    </location>
</feature>
<dbReference type="SUPFAM" id="SSF57716">
    <property type="entry name" value="Glucocorticoid receptor-like (DNA-binding domain)"/>
    <property type="match status" value="2"/>
</dbReference>
<dbReference type="EMBL" id="JAINUG010000136">
    <property type="protein sequence ID" value="KAJ8393474.1"/>
    <property type="molecule type" value="Genomic_DNA"/>
</dbReference>
<reference evidence="10" key="1">
    <citation type="journal article" date="2023" name="Science">
        <title>Genome structures resolve the early diversification of teleost fishes.</title>
        <authorList>
            <person name="Parey E."/>
            <person name="Louis A."/>
            <person name="Montfort J."/>
            <person name="Bouchez O."/>
            <person name="Roques C."/>
            <person name="Iampietro C."/>
            <person name="Lluch J."/>
            <person name="Castinel A."/>
            <person name="Donnadieu C."/>
            <person name="Desvignes T."/>
            <person name="Floi Bucao C."/>
            <person name="Jouanno E."/>
            <person name="Wen M."/>
            <person name="Mejri S."/>
            <person name="Dirks R."/>
            <person name="Jansen H."/>
            <person name="Henkel C."/>
            <person name="Chen W.J."/>
            <person name="Zahm M."/>
            <person name="Cabau C."/>
            <person name="Klopp C."/>
            <person name="Thompson A.W."/>
            <person name="Robinson-Rechavi M."/>
            <person name="Braasch I."/>
            <person name="Lecointre G."/>
            <person name="Bobe J."/>
            <person name="Postlethwait J.H."/>
            <person name="Berthelot C."/>
            <person name="Roest Crollius H."/>
            <person name="Guiguen Y."/>
        </authorList>
    </citation>
    <scope>NUCLEOTIDE SEQUENCE</scope>
    <source>
        <strain evidence="10">NC1722</strain>
    </source>
</reference>
<keyword evidence="5 6" id="KW-0440">LIM domain</keyword>
<sequence>MFTRGSKKRRSNRSGEDEDPDRGQPCNRCGDQCPGFRMHGWRKICVHCKCVREDHAMRAVPGQLERMMMKLVSDFQRQSISDDDSGCASEEYAWVPPGLKPEQVYQYFSCIPEDKVPYVNSPGERHRIKQLLHQLPAHDSEPQYCNSLDEEEKRELRLFSQQRKRENLGRGTVRLFPVTMTGAICQQCGRQIRGGDIAVFASRAGHGACWHPQCFLCASCNELLVDLIYFYQDSKIYCGRHHAERVKPRCQACDEIILADECTEAEGRHWHMKHFCCFECEAALGGQRYIMRESRPYCCSCYESLYAEYCDTCGEHIGIDQGQMTYEGQHWHASESCFCCARCRLALLGQPFLPRGGLIFCSRPCSLGEDPDNSDSCDSAFQSGRPQRVCADPAAKPPAAKPPAAKPLAPPPLEDSSVDMEKSCSSLENAGLPSSTPQPTIPNGATLQNGLRSFGRNSPSPIPHIHVTNGWGYFGPVDQPIACLLPGNGRAEQPTSSPDLSGDSNDYSQYGYSPPRITSRGTSTTKQCGNRAEQGGPACHSQTRPKQPEPPAPPLPAHPGRSGPSRVSFREPISCSYLVEEDEEEDEEEQEEGPEQQAQEEEAMGGFGRRLRFQKQAFRPGIPPQMDLLDGAYQQRSYRRGGRLASDSPLHLGTERRFRQGRSDRPRLDALDWRGERERERGAPPAAAPSLTLYPGLHKHDDCCSTCSSSSESEEEGYFLGQPIPLPPQLRRAQPADEERDDGREGEREEGLRNSLRRRGRGRTQSFNGKDKDKNCVLS</sequence>
<feature type="compositionally biased region" description="Basic residues" evidence="7">
    <location>
        <begin position="1"/>
        <end position="12"/>
    </location>
</feature>
<feature type="region of interest" description="Disordered" evidence="7">
    <location>
        <begin position="482"/>
        <end position="610"/>
    </location>
</feature>
<dbReference type="Gene3D" id="2.10.110.10">
    <property type="entry name" value="Cysteine Rich Protein"/>
    <property type="match status" value="3"/>
</dbReference>
<evidence type="ECO:0000313" key="10">
    <source>
        <dbReference type="EMBL" id="KAJ8393474.1"/>
    </source>
</evidence>
<evidence type="ECO:0000256" key="4">
    <source>
        <dbReference type="ARBA" id="ARBA00022833"/>
    </source>
</evidence>
<feature type="region of interest" description="Disordered" evidence="7">
    <location>
        <begin position="639"/>
        <end position="779"/>
    </location>
</feature>
<evidence type="ECO:0000256" key="5">
    <source>
        <dbReference type="ARBA" id="ARBA00023038"/>
    </source>
</evidence>
<evidence type="ECO:0000256" key="3">
    <source>
        <dbReference type="ARBA" id="ARBA00022737"/>
    </source>
</evidence>
<protein>
    <recommendedName>
        <fullName evidence="12">Prickle planar cell polarity protein 3</fullName>
    </recommendedName>
</protein>
<dbReference type="InterPro" id="IPR047120">
    <property type="entry name" value="Pk/Esn/Tes"/>
</dbReference>
<dbReference type="InterPro" id="IPR033725">
    <property type="entry name" value="LIM1_prickle"/>
</dbReference>
<dbReference type="InterPro" id="IPR033723">
    <property type="entry name" value="PET_prickle"/>
</dbReference>
<evidence type="ECO:0000256" key="2">
    <source>
        <dbReference type="ARBA" id="ARBA00022723"/>
    </source>
</evidence>
<dbReference type="InterPro" id="IPR033727">
    <property type="entry name" value="LIM3_prickle"/>
</dbReference>
<feature type="region of interest" description="Disordered" evidence="7">
    <location>
        <begin position="388"/>
        <end position="457"/>
    </location>
</feature>
<dbReference type="AlphaFoldDB" id="A0AAD7S002"/>
<dbReference type="FunFam" id="2.10.110.10:FF:000035">
    <property type="entry name" value="prickle-like protein 2 isoform X1"/>
    <property type="match status" value="1"/>
</dbReference>
<dbReference type="PROSITE" id="PS00478">
    <property type="entry name" value="LIM_DOMAIN_1"/>
    <property type="match status" value="1"/>
</dbReference>
<keyword evidence="3" id="KW-0677">Repeat</keyword>
<feature type="domain" description="PET" evidence="9">
    <location>
        <begin position="73"/>
        <end position="181"/>
    </location>
</feature>
<dbReference type="FunFam" id="2.10.110.10:FF:000022">
    <property type="entry name" value="prickle-like protein 2 isoform X1"/>
    <property type="match status" value="1"/>
</dbReference>
<dbReference type="GO" id="GO:0008270">
    <property type="term" value="F:zinc ion binding"/>
    <property type="evidence" value="ECO:0007669"/>
    <property type="project" value="InterPro"/>
</dbReference>
<feature type="compositionally biased region" description="Basic and acidic residues" evidence="7">
    <location>
        <begin position="734"/>
        <end position="752"/>
    </location>
</feature>
<accession>A0AAD7S002</accession>
<dbReference type="PROSITE" id="PS51303">
    <property type="entry name" value="PET"/>
    <property type="match status" value="1"/>
</dbReference>
<dbReference type="Pfam" id="PF00412">
    <property type="entry name" value="LIM"/>
    <property type="match status" value="2"/>
</dbReference>
<dbReference type="Pfam" id="PF06297">
    <property type="entry name" value="PET"/>
    <property type="match status" value="1"/>
</dbReference>
<keyword evidence="11" id="KW-1185">Reference proteome</keyword>
<dbReference type="CDD" id="cd09420">
    <property type="entry name" value="LIM3_Prickle"/>
    <property type="match status" value="1"/>
</dbReference>
<keyword evidence="4 6" id="KW-0862">Zinc</keyword>
<feature type="compositionally biased region" description="Polar residues" evidence="7">
    <location>
        <begin position="519"/>
        <end position="528"/>
    </location>
</feature>
<evidence type="ECO:0000256" key="1">
    <source>
        <dbReference type="ARBA" id="ARBA00008268"/>
    </source>
</evidence>
<dbReference type="Proteomes" id="UP001221898">
    <property type="component" value="Unassembled WGS sequence"/>
</dbReference>
<evidence type="ECO:0008006" key="12">
    <source>
        <dbReference type="Google" id="ProtNLM"/>
    </source>
</evidence>
<gene>
    <name evidence="10" type="ORF">AAFF_G00059470</name>
</gene>
<dbReference type="PANTHER" id="PTHR24211:SF19">
    <property type="entry name" value="PRICKLE PLANAR CELL POLARITY PROTEIN 3"/>
    <property type="match status" value="1"/>
</dbReference>
<feature type="region of interest" description="Disordered" evidence="7">
    <location>
        <begin position="1"/>
        <end position="24"/>
    </location>
</feature>
<dbReference type="InterPro" id="IPR033726">
    <property type="entry name" value="LIM2_prickle"/>
</dbReference>
<dbReference type="InterPro" id="IPR010442">
    <property type="entry name" value="PET_domain"/>
</dbReference>
<feature type="domain" description="LIM zinc-binding" evidence="8">
    <location>
        <begin position="248"/>
        <end position="308"/>
    </location>
</feature>
<evidence type="ECO:0000259" key="8">
    <source>
        <dbReference type="PROSITE" id="PS50023"/>
    </source>
</evidence>
<keyword evidence="2 6" id="KW-0479">Metal-binding</keyword>
<dbReference type="CDD" id="cd09415">
    <property type="entry name" value="LIM1_Prickle"/>
    <property type="match status" value="1"/>
</dbReference>
<evidence type="ECO:0000256" key="7">
    <source>
        <dbReference type="SAM" id="MobiDB-lite"/>
    </source>
</evidence>
<dbReference type="SMART" id="SM00132">
    <property type="entry name" value="LIM"/>
    <property type="match status" value="3"/>
</dbReference>
<evidence type="ECO:0000313" key="11">
    <source>
        <dbReference type="Proteomes" id="UP001221898"/>
    </source>
</evidence>
<comment type="caution">
    <text evidence="10">The sequence shown here is derived from an EMBL/GenBank/DDBJ whole genome shotgun (WGS) entry which is preliminary data.</text>
</comment>
<organism evidence="10 11">
    <name type="scientific">Aldrovandia affinis</name>
    <dbReference type="NCBI Taxonomy" id="143900"/>
    <lineage>
        <taxon>Eukaryota</taxon>
        <taxon>Metazoa</taxon>
        <taxon>Chordata</taxon>
        <taxon>Craniata</taxon>
        <taxon>Vertebrata</taxon>
        <taxon>Euteleostomi</taxon>
        <taxon>Actinopterygii</taxon>
        <taxon>Neopterygii</taxon>
        <taxon>Teleostei</taxon>
        <taxon>Notacanthiformes</taxon>
        <taxon>Halosauridae</taxon>
        <taxon>Aldrovandia</taxon>
    </lineage>
</organism>
<dbReference type="PANTHER" id="PTHR24211">
    <property type="entry name" value="LIM DOMAIN-CONTAINING PROTEIN"/>
    <property type="match status" value="1"/>
</dbReference>
<dbReference type="PROSITE" id="PS50023">
    <property type="entry name" value="LIM_DOMAIN_2"/>
    <property type="match status" value="2"/>
</dbReference>
<feature type="compositionally biased region" description="Polar residues" evidence="7">
    <location>
        <begin position="493"/>
        <end position="511"/>
    </location>
</feature>
<dbReference type="InterPro" id="IPR001781">
    <property type="entry name" value="Znf_LIM"/>
</dbReference>
<feature type="compositionally biased region" description="Pro residues" evidence="7">
    <location>
        <begin position="395"/>
        <end position="413"/>
    </location>
</feature>
<feature type="compositionally biased region" description="Acidic residues" evidence="7">
    <location>
        <begin position="579"/>
        <end position="603"/>
    </location>
</feature>
<feature type="compositionally biased region" description="Pro residues" evidence="7">
    <location>
        <begin position="548"/>
        <end position="557"/>
    </location>
</feature>
<evidence type="ECO:0000256" key="6">
    <source>
        <dbReference type="PROSITE-ProRule" id="PRU00125"/>
    </source>
</evidence>
<proteinExistence type="inferred from homology"/>
<dbReference type="FunFam" id="2.10.110.10:FF:000005">
    <property type="entry name" value="Testin isoform 1"/>
    <property type="match status" value="1"/>
</dbReference>
<name>A0AAD7S002_9TELE</name>